<feature type="transmembrane region" description="Helical" evidence="2">
    <location>
        <begin position="12"/>
        <end position="35"/>
    </location>
</feature>
<feature type="transmembrane region" description="Helical" evidence="2">
    <location>
        <begin position="245"/>
        <end position="266"/>
    </location>
</feature>
<organism evidence="3 4">
    <name type="scientific">Haloquadratum walsbyi J07HQW2</name>
    <dbReference type="NCBI Taxonomy" id="1238425"/>
    <lineage>
        <taxon>Archaea</taxon>
        <taxon>Methanobacteriati</taxon>
        <taxon>Methanobacteriota</taxon>
        <taxon>Stenosarchaea group</taxon>
        <taxon>Halobacteria</taxon>
        <taxon>Halobacteriales</taxon>
        <taxon>Haloferacaceae</taxon>
        <taxon>Haloquadratum</taxon>
    </lineage>
</organism>
<protein>
    <submittedName>
        <fullName evidence="3">Uncharacterized protein</fullName>
    </submittedName>
</protein>
<proteinExistence type="predicted"/>
<reference evidence="3 4" key="1">
    <citation type="journal article" date="2013" name="PLoS ONE">
        <title>Assembly-driven community genomics of a hypersaline microbial ecosystem.</title>
        <authorList>
            <person name="Podell S."/>
            <person name="Ugalde J.A."/>
            <person name="Narasingarao P."/>
            <person name="Banfield J.F."/>
            <person name="Heidelberg K.B."/>
            <person name="Allen E.E."/>
        </authorList>
    </citation>
    <scope>NUCLEOTIDE SEQUENCE [LARGE SCALE GENOMIC DNA]</scope>
    <source>
        <strain evidence="4">J07HQW2</strain>
    </source>
</reference>
<accession>U1NBC0</accession>
<sequence>MLLSVSVSIVSVVLNGIFGLFGGALGTGVGLYVAIGGIKGLNRSWRILTTDSVPIDKAITTDELVQVSGSVRPSKSSDTILSPIQSEECVAYTYEINSQLNDNCSIDSGVDCRPFRISDGTTEILVDPTRESLSLETHKKTVTGGEEVSREIDEEKVNVDPSAEISDSGSIPNPIELIEGTIRIGEEIIIIGKASPTPTEVAEDTDIGATGDADANAIVTPETGHLDLRNDVSETTAPKAGIQGALALIFGSTFTLIGAGVFLTTLSSL</sequence>
<feature type="compositionally biased region" description="Basic and acidic residues" evidence="1">
    <location>
        <begin position="147"/>
        <end position="158"/>
    </location>
</feature>
<name>U1NBC0_9EURY</name>
<keyword evidence="2" id="KW-0812">Transmembrane</keyword>
<dbReference type="eggNOG" id="arCOG06218">
    <property type="taxonomic scope" value="Archaea"/>
</dbReference>
<dbReference type="Proteomes" id="UP000030710">
    <property type="component" value="Unassembled WGS sequence"/>
</dbReference>
<evidence type="ECO:0000256" key="1">
    <source>
        <dbReference type="SAM" id="MobiDB-lite"/>
    </source>
</evidence>
<gene>
    <name evidence="3" type="ORF">J07HQW2_00614</name>
</gene>
<evidence type="ECO:0000256" key="2">
    <source>
        <dbReference type="SAM" id="Phobius"/>
    </source>
</evidence>
<evidence type="ECO:0000313" key="3">
    <source>
        <dbReference type="EMBL" id="ERG94180.1"/>
    </source>
</evidence>
<dbReference type="EMBL" id="KE356561">
    <property type="protein sequence ID" value="ERG94180.1"/>
    <property type="molecule type" value="Genomic_DNA"/>
</dbReference>
<dbReference type="HOGENOM" id="CLU_1067959_0_0_2"/>
<feature type="region of interest" description="Disordered" evidence="1">
    <location>
        <begin position="140"/>
        <end position="171"/>
    </location>
</feature>
<evidence type="ECO:0000313" key="4">
    <source>
        <dbReference type="Proteomes" id="UP000030710"/>
    </source>
</evidence>
<keyword evidence="2" id="KW-0472">Membrane</keyword>
<keyword evidence="2" id="KW-1133">Transmembrane helix</keyword>
<dbReference type="AlphaFoldDB" id="U1NBC0"/>